<accession>A0A2P2IRN4</accession>
<sequence>MAKGNRNYEASSDEAKYSQSSHTPKACKKDCMITFKSNKTETCFCS</sequence>
<name>A0A2P2IRN4_RHIMU</name>
<organism evidence="2">
    <name type="scientific">Rhizophora mucronata</name>
    <name type="common">Asiatic mangrove</name>
    <dbReference type="NCBI Taxonomy" id="61149"/>
    <lineage>
        <taxon>Eukaryota</taxon>
        <taxon>Viridiplantae</taxon>
        <taxon>Streptophyta</taxon>
        <taxon>Embryophyta</taxon>
        <taxon>Tracheophyta</taxon>
        <taxon>Spermatophyta</taxon>
        <taxon>Magnoliopsida</taxon>
        <taxon>eudicotyledons</taxon>
        <taxon>Gunneridae</taxon>
        <taxon>Pentapetalae</taxon>
        <taxon>rosids</taxon>
        <taxon>fabids</taxon>
        <taxon>Malpighiales</taxon>
        <taxon>Rhizophoraceae</taxon>
        <taxon>Rhizophora</taxon>
    </lineage>
</organism>
<evidence type="ECO:0000313" key="2">
    <source>
        <dbReference type="EMBL" id="MBW83893.1"/>
    </source>
</evidence>
<feature type="region of interest" description="Disordered" evidence="1">
    <location>
        <begin position="1"/>
        <end position="23"/>
    </location>
</feature>
<evidence type="ECO:0000256" key="1">
    <source>
        <dbReference type="SAM" id="MobiDB-lite"/>
    </source>
</evidence>
<protein>
    <submittedName>
        <fullName evidence="2">Uncharacterized protein</fullName>
    </submittedName>
</protein>
<reference evidence="2" key="1">
    <citation type="submission" date="2018-02" db="EMBL/GenBank/DDBJ databases">
        <title>Rhizophora mucronata_Transcriptome.</title>
        <authorList>
            <person name="Meera S.P."/>
            <person name="Sreeshan A."/>
            <person name="Augustine A."/>
        </authorList>
    </citation>
    <scope>NUCLEOTIDE SEQUENCE</scope>
    <source>
        <tissue evidence="2">Leaf</tissue>
    </source>
</reference>
<dbReference type="AlphaFoldDB" id="A0A2P2IRN4"/>
<proteinExistence type="predicted"/>
<dbReference type="EMBL" id="GGEC01003410">
    <property type="protein sequence ID" value="MBW83893.1"/>
    <property type="molecule type" value="Transcribed_RNA"/>
</dbReference>